<protein>
    <recommendedName>
        <fullName evidence="5">Probable chorismate pyruvate-lyase</fullName>
        <shortName evidence="5">CL</shortName>
        <shortName evidence="5">CPL</shortName>
        <ecNumber evidence="5">4.1.3.40</ecNumber>
    </recommendedName>
</protein>
<dbReference type="EMBL" id="JACCEW010000002">
    <property type="protein sequence ID" value="NYT36616.1"/>
    <property type="molecule type" value="Genomic_DNA"/>
</dbReference>
<dbReference type="RefSeq" id="WP_129968573.1">
    <property type="nucleotide sequence ID" value="NZ_JACCEW010000002.1"/>
</dbReference>
<dbReference type="GO" id="GO:0008813">
    <property type="term" value="F:chorismate lyase activity"/>
    <property type="evidence" value="ECO:0007669"/>
    <property type="project" value="UniProtKB-UniRule"/>
</dbReference>
<sequence length="198" mass="22520">MQPNPLPSSGWRATSPPSATPMQQYWLLRPGALTAGLRKIGDVQLRVSREYAQGLPESEAWMLARAPREAIWVREIIMRIDGTDAVFARSFTPLHASHGRWQRMRRLRTRPLADMLYNNPEITRSSFSVARLRWQMPLYFAAEHILGADCPRANRILARCSTFWRAGEPLLVAEGFLPGFWPLAARSLRAQGLSLRNV</sequence>
<feature type="binding site" evidence="5">
    <location>
        <position position="174"/>
    </location>
    <ligand>
        <name>substrate</name>
    </ligand>
</feature>
<name>A0A853FF19_9BURK</name>
<keyword evidence="2 5" id="KW-0831">Ubiquinone biosynthesis</keyword>
<gene>
    <name evidence="5" type="primary">ubiC</name>
    <name evidence="6" type="ORF">H0A68_07005</name>
</gene>
<comment type="pathway">
    <text evidence="5">Cofactor biosynthesis; ubiquinone biosynthesis.</text>
</comment>
<reference evidence="6 7" key="1">
    <citation type="submission" date="2020-07" db="EMBL/GenBank/DDBJ databases">
        <title>Taxonomic revisions and descriptions of new bacterial species based on genomic comparisons in the high-G+C-content subgroup of the family Alcaligenaceae.</title>
        <authorList>
            <person name="Szabo A."/>
            <person name="Felfoldi T."/>
        </authorList>
    </citation>
    <scope>NUCLEOTIDE SEQUENCE [LARGE SCALE GENOMIC DNA]</scope>
    <source>
        <strain evidence="6 7">DSM 25264</strain>
    </source>
</reference>
<dbReference type="Proteomes" id="UP000580517">
    <property type="component" value="Unassembled WGS sequence"/>
</dbReference>
<evidence type="ECO:0000256" key="4">
    <source>
        <dbReference type="ARBA" id="ARBA00023317"/>
    </source>
</evidence>
<dbReference type="GO" id="GO:0006744">
    <property type="term" value="P:ubiquinone biosynthetic process"/>
    <property type="evidence" value="ECO:0007669"/>
    <property type="project" value="UniProtKB-UniRule"/>
</dbReference>
<keyword evidence="4 5" id="KW-0670">Pyruvate</keyword>
<proteinExistence type="inferred from homology"/>
<dbReference type="AlphaFoldDB" id="A0A853FF19"/>
<keyword evidence="1 5" id="KW-0963">Cytoplasm</keyword>
<comment type="caution">
    <text evidence="6">The sequence shown here is derived from an EMBL/GenBank/DDBJ whole genome shotgun (WGS) entry which is preliminary data.</text>
</comment>
<dbReference type="GO" id="GO:0005829">
    <property type="term" value="C:cytosol"/>
    <property type="evidence" value="ECO:0007669"/>
    <property type="project" value="TreeGrafter"/>
</dbReference>
<dbReference type="GO" id="GO:0042866">
    <property type="term" value="P:pyruvate biosynthetic process"/>
    <property type="evidence" value="ECO:0007669"/>
    <property type="project" value="UniProtKB-UniRule"/>
</dbReference>
<dbReference type="PANTHER" id="PTHR38683">
    <property type="entry name" value="CHORISMATE PYRUVATE-LYASE"/>
    <property type="match status" value="1"/>
</dbReference>
<evidence type="ECO:0000256" key="3">
    <source>
        <dbReference type="ARBA" id="ARBA00023239"/>
    </source>
</evidence>
<evidence type="ECO:0000256" key="1">
    <source>
        <dbReference type="ARBA" id="ARBA00022490"/>
    </source>
</evidence>
<comment type="subcellular location">
    <subcellularLocation>
        <location evidence="5">Cytoplasm</location>
    </subcellularLocation>
</comment>
<accession>A0A853FF19</accession>
<feature type="binding site" evidence="5">
    <location>
        <position position="74"/>
    </location>
    <ligand>
        <name>substrate</name>
    </ligand>
</feature>
<comment type="caution">
    <text evidence="5">Lacks conserved residue(s) required for the propagation of feature annotation.</text>
</comment>
<comment type="catalytic activity">
    <reaction evidence="5">
        <text>chorismate = 4-hydroxybenzoate + pyruvate</text>
        <dbReference type="Rhea" id="RHEA:16505"/>
        <dbReference type="ChEBI" id="CHEBI:15361"/>
        <dbReference type="ChEBI" id="CHEBI:17879"/>
        <dbReference type="ChEBI" id="CHEBI:29748"/>
        <dbReference type="EC" id="4.1.3.40"/>
    </reaction>
</comment>
<evidence type="ECO:0000256" key="2">
    <source>
        <dbReference type="ARBA" id="ARBA00022688"/>
    </source>
</evidence>
<evidence type="ECO:0000256" key="5">
    <source>
        <dbReference type="HAMAP-Rule" id="MF_01632"/>
    </source>
</evidence>
<keyword evidence="7" id="KW-1185">Reference proteome</keyword>
<comment type="function">
    <text evidence="5">Removes the pyruvyl group from chorismate, with concomitant aromatization of the ring, to provide 4-hydroxybenzoate (4HB) for the ubiquinone pathway.</text>
</comment>
<keyword evidence="3 5" id="KW-0456">Lyase</keyword>
<evidence type="ECO:0000313" key="7">
    <source>
        <dbReference type="Proteomes" id="UP000580517"/>
    </source>
</evidence>
<dbReference type="PANTHER" id="PTHR38683:SF1">
    <property type="entry name" value="CHORISMATE PYRUVATE-LYASE"/>
    <property type="match status" value="1"/>
</dbReference>
<dbReference type="SUPFAM" id="SSF64288">
    <property type="entry name" value="Chorismate lyase-like"/>
    <property type="match status" value="1"/>
</dbReference>
<dbReference type="UniPathway" id="UPA00232"/>
<dbReference type="InterPro" id="IPR028978">
    <property type="entry name" value="Chorismate_lyase_/UTRA_dom_sf"/>
</dbReference>
<feature type="binding site" evidence="5">
    <location>
        <position position="112"/>
    </location>
    <ligand>
        <name>substrate</name>
    </ligand>
</feature>
<comment type="similarity">
    <text evidence="5">Belongs to the UbiC family.</text>
</comment>
<dbReference type="OrthoDB" id="8606430at2"/>
<dbReference type="InterPro" id="IPR007440">
    <property type="entry name" value="Chorismate--pyruvate_lyase"/>
</dbReference>
<dbReference type="Gene3D" id="3.40.1410.10">
    <property type="entry name" value="Chorismate lyase-like"/>
    <property type="match status" value="1"/>
</dbReference>
<dbReference type="Pfam" id="PF04345">
    <property type="entry name" value="Chor_lyase"/>
    <property type="match status" value="1"/>
</dbReference>
<dbReference type="EC" id="4.1.3.40" evidence="5"/>
<evidence type="ECO:0000313" key="6">
    <source>
        <dbReference type="EMBL" id="NYT36616.1"/>
    </source>
</evidence>
<dbReference type="HAMAP" id="MF_01632">
    <property type="entry name" value="UbiC"/>
    <property type="match status" value="1"/>
</dbReference>
<organism evidence="6 7">
    <name type="scientific">Allopusillimonas soli</name>
    <dbReference type="NCBI Taxonomy" id="659016"/>
    <lineage>
        <taxon>Bacteria</taxon>
        <taxon>Pseudomonadati</taxon>
        <taxon>Pseudomonadota</taxon>
        <taxon>Betaproteobacteria</taxon>
        <taxon>Burkholderiales</taxon>
        <taxon>Alcaligenaceae</taxon>
        <taxon>Allopusillimonas</taxon>
    </lineage>
</organism>